<evidence type="ECO:0000313" key="3">
    <source>
        <dbReference type="EMBL" id="KZZ96104.1"/>
    </source>
</evidence>
<dbReference type="Pfam" id="PF01243">
    <property type="entry name" value="PNPOx_N"/>
    <property type="match status" value="1"/>
</dbReference>
<protein>
    <submittedName>
        <fullName evidence="3">FMN-binding split barrel-related protein</fullName>
    </submittedName>
</protein>
<dbReference type="PANTHER" id="PTHR28040:SF1">
    <property type="entry name" value="PYRIDOXAMINE 5'-PHOSPHATE OXIDASE YLR456W HOMOLOG-RELATED"/>
    <property type="match status" value="1"/>
</dbReference>
<comment type="caution">
    <text evidence="3">The sequence shown here is derived from an EMBL/GenBank/DDBJ whole genome shotgun (WGS) entry which is preliminary data.</text>
</comment>
<reference evidence="3 4" key="1">
    <citation type="journal article" date="2016" name="Genome Biol. Evol.">
        <title>Divergent and convergent evolution of fungal pathogenicity.</title>
        <authorList>
            <person name="Shang Y."/>
            <person name="Xiao G."/>
            <person name="Zheng P."/>
            <person name="Cen K."/>
            <person name="Zhan S."/>
            <person name="Wang C."/>
        </authorList>
    </citation>
    <scope>NUCLEOTIDE SEQUENCE [LARGE SCALE GENOMIC DNA]</scope>
    <source>
        <strain evidence="3 4">RCEF 2490</strain>
    </source>
</reference>
<dbReference type="PANTHER" id="PTHR28040">
    <property type="entry name" value="PYRIDOXAMINE 5'-PHOSPHATE OXIDASE YLR456W HOMOLOG-RELATED"/>
    <property type="match status" value="1"/>
</dbReference>
<keyword evidence="4" id="KW-1185">Reference proteome</keyword>
<dbReference type="InterPro" id="IPR012349">
    <property type="entry name" value="Split_barrel_FMN-bd"/>
</dbReference>
<feature type="domain" description="Pyridoxamine 5'-phosphate oxidase N-terminal" evidence="2">
    <location>
        <begin position="74"/>
        <end position="213"/>
    </location>
</feature>
<accession>A0A168C3P0</accession>
<proteinExistence type="predicted"/>
<dbReference type="InterPro" id="IPR052841">
    <property type="entry name" value="PMP_oxidase-like"/>
</dbReference>
<evidence type="ECO:0000313" key="4">
    <source>
        <dbReference type="Proteomes" id="UP000078544"/>
    </source>
</evidence>
<evidence type="ECO:0000259" key="2">
    <source>
        <dbReference type="Pfam" id="PF01243"/>
    </source>
</evidence>
<evidence type="ECO:0000256" key="1">
    <source>
        <dbReference type="SAM" id="MobiDB-lite"/>
    </source>
</evidence>
<feature type="region of interest" description="Disordered" evidence="1">
    <location>
        <begin position="1"/>
        <end position="40"/>
    </location>
</feature>
<dbReference type="STRING" id="1081109.A0A168C3P0"/>
<dbReference type="Proteomes" id="UP000078544">
    <property type="component" value="Unassembled WGS sequence"/>
</dbReference>
<dbReference type="EMBL" id="AZGY01000008">
    <property type="protein sequence ID" value="KZZ96104.1"/>
    <property type="molecule type" value="Genomic_DNA"/>
</dbReference>
<dbReference type="AlphaFoldDB" id="A0A168C3P0"/>
<dbReference type="InterPro" id="IPR011576">
    <property type="entry name" value="Pyridox_Oxase_N"/>
</dbReference>
<name>A0A168C3P0_9HYPO</name>
<gene>
    <name evidence="3" type="ORF">AAL_04400</name>
</gene>
<dbReference type="SUPFAM" id="SSF50475">
    <property type="entry name" value="FMN-binding split barrel"/>
    <property type="match status" value="1"/>
</dbReference>
<sequence>MSPREKSPEIDTVDTSSFQRHPTSTSPSPPPRTAAAATAAAGAAAGATAIAMDKIPLSHEASNGDTHKQTTSRLPPEVVQCLENARFLHLATCTENVPHVSLMNYTYLPSSPHSSAPVIVMTTNTQSRKTTNIVANPNVSLLVHDWVSHRPPTQGRRMSGGSPGPEHRSSLASLLLNLNSTAMSSISATIGGAARLAPAGSEEEKYYTEQHLANNTFDEEGQALFRADSHSGGGGGGGGTRQGHFVAGEEVKVIVVDIKDVRISDWKGAVRDWVLVPDAHFVNGN</sequence>
<dbReference type="GO" id="GO:0005737">
    <property type="term" value="C:cytoplasm"/>
    <property type="evidence" value="ECO:0007669"/>
    <property type="project" value="TreeGrafter"/>
</dbReference>
<dbReference type="GO" id="GO:0005634">
    <property type="term" value="C:nucleus"/>
    <property type="evidence" value="ECO:0007669"/>
    <property type="project" value="TreeGrafter"/>
</dbReference>
<dbReference type="OrthoDB" id="5300823at2759"/>
<dbReference type="Gene3D" id="2.30.110.10">
    <property type="entry name" value="Electron Transport, Fmn-binding Protein, Chain A"/>
    <property type="match status" value="1"/>
</dbReference>
<organism evidence="3 4">
    <name type="scientific">Moelleriella libera RCEF 2490</name>
    <dbReference type="NCBI Taxonomy" id="1081109"/>
    <lineage>
        <taxon>Eukaryota</taxon>
        <taxon>Fungi</taxon>
        <taxon>Dikarya</taxon>
        <taxon>Ascomycota</taxon>
        <taxon>Pezizomycotina</taxon>
        <taxon>Sordariomycetes</taxon>
        <taxon>Hypocreomycetidae</taxon>
        <taxon>Hypocreales</taxon>
        <taxon>Clavicipitaceae</taxon>
        <taxon>Moelleriella</taxon>
    </lineage>
</organism>